<dbReference type="Proteomes" id="UP001198163">
    <property type="component" value="Unassembled WGS sequence"/>
</dbReference>
<dbReference type="GO" id="GO:0035539">
    <property type="term" value="F:8-oxo-7,8-dihydrodeoxyguanosine triphosphate pyrophosphatase activity"/>
    <property type="evidence" value="ECO:0007669"/>
    <property type="project" value="UniProtKB-EC"/>
</dbReference>
<evidence type="ECO:0000256" key="10">
    <source>
        <dbReference type="ARBA" id="ARBA00035861"/>
    </source>
</evidence>
<dbReference type="Gene3D" id="3.90.79.10">
    <property type="entry name" value="Nucleoside Triphosphate Pyrophosphohydrolase"/>
    <property type="match status" value="1"/>
</dbReference>
<dbReference type="SUPFAM" id="SSF55811">
    <property type="entry name" value="Nudix"/>
    <property type="match status" value="1"/>
</dbReference>
<dbReference type="GO" id="GO:0044716">
    <property type="term" value="F:8-oxo-GDP phosphatase activity"/>
    <property type="evidence" value="ECO:0007669"/>
    <property type="project" value="TreeGrafter"/>
</dbReference>
<comment type="catalytic activity">
    <reaction evidence="11">
        <text>8-oxo-GTP + H2O = 8-oxo-GMP + diphosphate + H(+)</text>
        <dbReference type="Rhea" id="RHEA:67616"/>
        <dbReference type="ChEBI" id="CHEBI:15377"/>
        <dbReference type="ChEBI" id="CHEBI:15378"/>
        <dbReference type="ChEBI" id="CHEBI:33019"/>
        <dbReference type="ChEBI" id="CHEBI:143553"/>
        <dbReference type="ChEBI" id="CHEBI:145694"/>
    </reaction>
</comment>
<comment type="catalytic activity">
    <reaction evidence="10">
        <text>8-oxo-dGTP + H2O = 8-oxo-dGMP + diphosphate + H(+)</text>
        <dbReference type="Rhea" id="RHEA:31575"/>
        <dbReference type="ChEBI" id="CHEBI:15377"/>
        <dbReference type="ChEBI" id="CHEBI:15378"/>
        <dbReference type="ChEBI" id="CHEBI:33019"/>
        <dbReference type="ChEBI" id="CHEBI:63224"/>
        <dbReference type="ChEBI" id="CHEBI:77896"/>
        <dbReference type="EC" id="3.6.1.55"/>
    </reaction>
</comment>
<dbReference type="GO" id="GO:0006281">
    <property type="term" value="P:DNA repair"/>
    <property type="evidence" value="ECO:0007669"/>
    <property type="project" value="UniProtKB-KW"/>
</dbReference>
<comment type="cofactor">
    <cofactor evidence="1">
        <name>Mg(2+)</name>
        <dbReference type="ChEBI" id="CHEBI:18420"/>
    </cofactor>
</comment>
<dbReference type="PROSITE" id="PS51462">
    <property type="entry name" value="NUDIX"/>
    <property type="match status" value="1"/>
</dbReference>
<keyword evidence="20" id="KW-1185">Reference proteome</keyword>
<dbReference type="InterPro" id="IPR047127">
    <property type="entry name" value="MutT-like"/>
</dbReference>
<evidence type="ECO:0000256" key="2">
    <source>
        <dbReference type="ARBA" id="ARBA00005582"/>
    </source>
</evidence>
<comment type="similarity">
    <text evidence="2 17">Belongs to the Nudix hydrolase family.</text>
</comment>
<dbReference type="GO" id="GO:0008413">
    <property type="term" value="F:8-oxo-7,8-dihydroguanosine triphosphate pyrophosphatase activity"/>
    <property type="evidence" value="ECO:0007669"/>
    <property type="project" value="TreeGrafter"/>
</dbReference>
<evidence type="ECO:0000256" key="11">
    <source>
        <dbReference type="ARBA" id="ARBA00036904"/>
    </source>
</evidence>
<keyword evidence="6" id="KW-0227">DNA damage</keyword>
<evidence type="ECO:0000256" key="12">
    <source>
        <dbReference type="ARBA" id="ARBA00038905"/>
    </source>
</evidence>
<dbReference type="PANTHER" id="PTHR47707">
    <property type="entry name" value="8-OXO-DGTP DIPHOSPHATASE"/>
    <property type="match status" value="1"/>
</dbReference>
<dbReference type="RefSeq" id="WP_230754153.1">
    <property type="nucleotide sequence ID" value="NZ_JAINWA010000001.1"/>
</dbReference>
<evidence type="ECO:0000256" key="7">
    <source>
        <dbReference type="ARBA" id="ARBA00022801"/>
    </source>
</evidence>
<dbReference type="AlphaFoldDB" id="A0AAE3JIE1"/>
<comment type="caution">
    <text evidence="19">The sequence shown here is derived from an EMBL/GenBank/DDBJ whole genome shotgun (WGS) entry which is preliminary data.</text>
</comment>
<dbReference type="PRINTS" id="PR00502">
    <property type="entry name" value="NUDIXFAMILY"/>
</dbReference>
<gene>
    <name evidence="19" type="ORF">K7J14_05620</name>
</gene>
<accession>A0AAE3JIE1</accession>
<evidence type="ECO:0000256" key="1">
    <source>
        <dbReference type="ARBA" id="ARBA00001946"/>
    </source>
</evidence>
<keyword evidence="9" id="KW-0234">DNA repair</keyword>
<evidence type="ECO:0000256" key="4">
    <source>
        <dbReference type="ARBA" id="ARBA00022705"/>
    </source>
</evidence>
<dbReference type="GO" id="GO:0006260">
    <property type="term" value="P:DNA replication"/>
    <property type="evidence" value="ECO:0007669"/>
    <property type="project" value="UniProtKB-KW"/>
</dbReference>
<keyword evidence="3" id="KW-0515">Mutator protein</keyword>
<dbReference type="GO" id="GO:0046872">
    <property type="term" value="F:metal ion binding"/>
    <property type="evidence" value="ECO:0007669"/>
    <property type="project" value="UniProtKB-KW"/>
</dbReference>
<dbReference type="InterPro" id="IPR020084">
    <property type="entry name" value="NUDIX_hydrolase_CS"/>
</dbReference>
<feature type="domain" description="Nudix hydrolase" evidence="18">
    <location>
        <begin position="1"/>
        <end position="127"/>
    </location>
</feature>
<reference evidence="19" key="1">
    <citation type="submission" date="2021-08" db="EMBL/GenBank/DDBJ databases">
        <title>Comparative analyses of Brucepasteria parasyntrophica and Teretinema zuelzerae.</title>
        <authorList>
            <person name="Song Y."/>
            <person name="Brune A."/>
        </authorList>
    </citation>
    <scope>NUCLEOTIDE SEQUENCE</scope>
    <source>
        <strain evidence="19">DSM 1903</strain>
    </source>
</reference>
<evidence type="ECO:0000313" key="19">
    <source>
        <dbReference type="EMBL" id="MCD1654178.1"/>
    </source>
</evidence>
<sequence>MINVAAAVIENREGRILIARRKPDIRLGGYWEFPGGRIEPGEGASGCIARELREEMDMHIETGGILCETEYDYGQGRVVHLIAVKAILLGGRIRLHDHDDIRWVSLHEISDYLFAPADEAVVNALLEGSEKHRKD</sequence>
<evidence type="ECO:0000256" key="13">
    <source>
        <dbReference type="ARBA" id="ARBA00040794"/>
    </source>
</evidence>
<dbReference type="PROSITE" id="PS00893">
    <property type="entry name" value="NUDIX_BOX"/>
    <property type="match status" value="1"/>
</dbReference>
<dbReference type="InterPro" id="IPR000086">
    <property type="entry name" value="NUDIX_hydrolase_dom"/>
</dbReference>
<evidence type="ECO:0000256" key="5">
    <source>
        <dbReference type="ARBA" id="ARBA00022723"/>
    </source>
</evidence>
<dbReference type="Pfam" id="PF00293">
    <property type="entry name" value="NUDIX"/>
    <property type="match status" value="1"/>
</dbReference>
<dbReference type="EMBL" id="JAINWA010000001">
    <property type="protein sequence ID" value="MCD1654178.1"/>
    <property type="molecule type" value="Genomic_DNA"/>
</dbReference>
<evidence type="ECO:0000256" key="9">
    <source>
        <dbReference type="ARBA" id="ARBA00023204"/>
    </source>
</evidence>
<keyword evidence="5" id="KW-0479">Metal-binding</keyword>
<dbReference type="InterPro" id="IPR020476">
    <property type="entry name" value="Nudix_hydrolase"/>
</dbReference>
<evidence type="ECO:0000259" key="18">
    <source>
        <dbReference type="PROSITE" id="PS51462"/>
    </source>
</evidence>
<evidence type="ECO:0000256" key="16">
    <source>
        <dbReference type="ARBA" id="ARBA00042798"/>
    </source>
</evidence>
<keyword evidence="4" id="KW-0235">DNA replication</keyword>
<dbReference type="EC" id="3.6.1.55" evidence="12"/>
<dbReference type="InterPro" id="IPR015797">
    <property type="entry name" value="NUDIX_hydrolase-like_dom_sf"/>
</dbReference>
<organism evidence="19 20">
    <name type="scientific">Teretinema zuelzerae</name>
    <dbReference type="NCBI Taxonomy" id="156"/>
    <lineage>
        <taxon>Bacteria</taxon>
        <taxon>Pseudomonadati</taxon>
        <taxon>Spirochaetota</taxon>
        <taxon>Spirochaetia</taxon>
        <taxon>Spirochaetales</taxon>
        <taxon>Treponemataceae</taxon>
        <taxon>Teretinema</taxon>
    </lineage>
</organism>
<evidence type="ECO:0000256" key="14">
    <source>
        <dbReference type="ARBA" id="ARBA00041592"/>
    </source>
</evidence>
<dbReference type="PANTHER" id="PTHR47707:SF1">
    <property type="entry name" value="NUDIX HYDROLASE FAMILY PROTEIN"/>
    <property type="match status" value="1"/>
</dbReference>
<evidence type="ECO:0000256" key="15">
    <source>
        <dbReference type="ARBA" id="ARBA00041979"/>
    </source>
</evidence>
<evidence type="ECO:0000313" key="20">
    <source>
        <dbReference type="Proteomes" id="UP001198163"/>
    </source>
</evidence>
<dbReference type="CDD" id="cd03425">
    <property type="entry name" value="NUDIX_MutT_NudA_like"/>
    <property type="match status" value="1"/>
</dbReference>
<name>A0AAE3JIE1_9SPIR</name>
<evidence type="ECO:0000256" key="8">
    <source>
        <dbReference type="ARBA" id="ARBA00022842"/>
    </source>
</evidence>
<dbReference type="GO" id="GO:0044715">
    <property type="term" value="F:8-oxo-dGDP phosphatase activity"/>
    <property type="evidence" value="ECO:0007669"/>
    <property type="project" value="TreeGrafter"/>
</dbReference>
<keyword evidence="8" id="KW-0460">Magnesium</keyword>
<protein>
    <recommendedName>
        <fullName evidence="13">8-oxo-dGTP diphosphatase</fullName>
        <ecNumber evidence="12">3.6.1.55</ecNumber>
    </recommendedName>
    <alternativeName>
        <fullName evidence="16">7,8-dihydro-8-oxoguanine-triphosphatase</fullName>
    </alternativeName>
    <alternativeName>
        <fullName evidence="15">Mutator protein MutT</fullName>
    </alternativeName>
    <alternativeName>
        <fullName evidence="14">dGTP pyrophosphohydrolase</fullName>
    </alternativeName>
</protein>
<keyword evidence="7 17" id="KW-0378">Hydrolase</keyword>
<evidence type="ECO:0000256" key="3">
    <source>
        <dbReference type="ARBA" id="ARBA00022457"/>
    </source>
</evidence>
<proteinExistence type="inferred from homology"/>
<evidence type="ECO:0000256" key="6">
    <source>
        <dbReference type="ARBA" id="ARBA00022763"/>
    </source>
</evidence>
<evidence type="ECO:0000256" key="17">
    <source>
        <dbReference type="RuleBase" id="RU003476"/>
    </source>
</evidence>